<dbReference type="SUPFAM" id="SSF53474">
    <property type="entry name" value="alpha/beta-Hydrolases"/>
    <property type="match status" value="1"/>
</dbReference>
<evidence type="ECO:0000256" key="3">
    <source>
        <dbReference type="PROSITE-ProRule" id="PRU10038"/>
    </source>
</evidence>
<reference evidence="5 6" key="1">
    <citation type="submission" date="2020-04" db="EMBL/GenBank/DDBJ databases">
        <title>Arthrobacter sp. nov.</title>
        <authorList>
            <person name="Liu S."/>
        </authorList>
    </citation>
    <scope>NUCLEOTIDE SEQUENCE [LARGE SCALE GENOMIC DNA]</scope>
    <source>
        <strain evidence="5 6">E918</strain>
    </source>
</reference>
<dbReference type="InterPro" id="IPR002168">
    <property type="entry name" value="Lipase_GDXG_HIS_AS"/>
</dbReference>
<dbReference type="AlphaFoldDB" id="A0A7X6K2C5"/>
<dbReference type="InterPro" id="IPR029058">
    <property type="entry name" value="AB_hydrolase_fold"/>
</dbReference>
<organism evidence="5 6">
    <name type="scientific">Arthrobacter mobilis</name>
    <dbReference type="NCBI Taxonomy" id="2724944"/>
    <lineage>
        <taxon>Bacteria</taxon>
        <taxon>Bacillati</taxon>
        <taxon>Actinomycetota</taxon>
        <taxon>Actinomycetes</taxon>
        <taxon>Micrococcales</taxon>
        <taxon>Micrococcaceae</taxon>
        <taxon>Arthrobacter</taxon>
    </lineage>
</organism>
<feature type="active site" evidence="3">
    <location>
        <position position="163"/>
    </location>
</feature>
<keyword evidence="6" id="KW-1185">Reference proteome</keyword>
<feature type="domain" description="Alpha/beta hydrolase fold-3" evidence="4">
    <location>
        <begin position="85"/>
        <end position="296"/>
    </location>
</feature>
<protein>
    <submittedName>
        <fullName evidence="5">Alpha/beta hydrolase</fullName>
    </submittedName>
</protein>
<dbReference type="InterPro" id="IPR033140">
    <property type="entry name" value="Lipase_GDXG_put_SER_AS"/>
</dbReference>
<dbReference type="InterPro" id="IPR013094">
    <property type="entry name" value="AB_hydrolase_3"/>
</dbReference>
<evidence type="ECO:0000259" key="4">
    <source>
        <dbReference type="Pfam" id="PF07859"/>
    </source>
</evidence>
<dbReference type="Pfam" id="PF07859">
    <property type="entry name" value="Abhydrolase_3"/>
    <property type="match status" value="1"/>
</dbReference>
<keyword evidence="2 5" id="KW-0378">Hydrolase</keyword>
<gene>
    <name evidence="5" type="ORF">HGG74_00560</name>
</gene>
<comment type="similarity">
    <text evidence="1">Belongs to the 'GDXG' lipolytic enzyme family.</text>
</comment>
<name>A0A7X6K2C5_9MICC</name>
<accession>A0A7X6K2C5</accession>
<evidence type="ECO:0000313" key="6">
    <source>
        <dbReference type="Proteomes" id="UP000544090"/>
    </source>
</evidence>
<comment type="caution">
    <text evidence="5">The sequence shown here is derived from an EMBL/GenBank/DDBJ whole genome shotgun (WGS) entry which is preliminary data.</text>
</comment>
<dbReference type="GO" id="GO:0016787">
    <property type="term" value="F:hydrolase activity"/>
    <property type="evidence" value="ECO:0007669"/>
    <property type="project" value="UniProtKB-KW"/>
</dbReference>
<proteinExistence type="inferred from homology"/>
<dbReference type="PANTHER" id="PTHR48081">
    <property type="entry name" value="AB HYDROLASE SUPERFAMILY PROTEIN C4A8.06C"/>
    <property type="match status" value="1"/>
</dbReference>
<dbReference type="Gene3D" id="3.40.50.1820">
    <property type="entry name" value="alpha/beta hydrolase"/>
    <property type="match status" value="1"/>
</dbReference>
<dbReference type="PROSITE" id="PS01174">
    <property type="entry name" value="LIPASE_GDXG_SER"/>
    <property type="match status" value="1"/>
</dbReference>
<dbReference type="PROSITE" id="PS01173">
    <property type="entry name" value="LIPASE_GDXG_HIS"/>
    <property type="match status" value="1"/>
</dbReference>
<dbReference type="EMBL" id="JAAZSQ010000001">
    <property type="protein sequence ID" value="NKX53047.1"/>
    <property type="molecule type" value="Genomic_DNA"/>
</dbReference>
<evidence type="ECO:0000313" key="5">
    <source>
        <dbReference type="EMBL" id="NKX53047.1"/>
    </source>
</evidence>
<evidence type="ECO:0000256" key="1">
    <source>
        <dbReference type="ARBA" id="ARBA00010515"/>
    </source>
</evidence>
<dbReference type="Proteomes" id="UP000544090">
    <property type="component" value="Unassembled WGS sequence"/>
</dbReference>
<dbReference type="InterPro" id="IPR050300">
    <property type="entry name" value="GDXG_lipolytic_enzyme"/>
</dbReference>
<sequence>MPLEQVAPDAVELIRAFRERGAAGFQDLPLADSRAAYELGCAANGVPSEPMERVEDLYCPVDGGAIRLRHYLPRDPGTGTGRAVVLFLHGGGWVIGSLQTHDRLCRRLAAVSGLDVVAVDYRLAPEHPFPTPLEDCRAALGFVRAQAAGRGWDPHRVVVAGDSAGGNLATVLATDPGCAVEGTTLLGQLLLYPVANLLQESPSYARITEGFPLTADSMRWFRNLYLPDGDAAGDLRVSPGLRSAAELARLGAPPAFVVTVGLDPLADEGIEYAGLLARAGVPVEHHHLPRHAHGLFTSAGRIPTGARLLDRAAAWAAILAS</sequence>
<evidence type="ECO:0000256" key="2">
    <source>
        <dbReference type="ARBA" id="ARBA00022801"/>
    </source>
</evidence>
<dbReference type="PANTHER" id="PTHR48081:SF8">
    <property type="entry name" value="ALPHA_BETA HYDROLASE FOLD-3 DOMAIN-CONTAINING PROTEIN-RELATED"/>
    <property type="match status" value="1"/>
</dbReference>